<dbReference type="EMBL" id="CM000132">
    <property type="protein sequence ID" value="EAZ02572.1"/>
    <property type="molecule type" value="Genomic_DNA"/>
</dbReference>
<accession>A2YHL1</accession>
<dbReference type="PANTHER" id="PTHR11995:SF30">
    <property type="entry name" value="NADH DEHYDROGENASE2"/>
    <property type="match status" value="1"/>
</dbReference>
<dbReference type="GO" id="GO:0008137">
    <property type="term" value="F:NADH dehydrogenase (ubiquinone) activity"/>
    <property type="evidence" value="ECO:0007669"/>
    <property type="project" value="TreeGrafter"/>
</dbReference>
<dbReference type="Gramene" id="BGIOSGA024924-TA">
    <property type="protein sequence ID" value="BGIOSGA024924-PA"/>
    <property type="gene ID" value="BGIOSGA024924"/>
</dbReference>
<keyword evidence="2" id="KW-1185">Reference proteome</keyword>
<dbReference type="GO" id="GO:0005739">
    <property type="term" value="C:mitochondrion"/>
    <property type="evidence" value="ECO:0007669"/>
    <property type="project" value="GOC"/>
</dbReference>
<gene>
    <name evidence="1" type="ORF">OsI_24684</name>
</gene>
<dbReference type="GO" id="GO:0032981">
    <property type="term" value="P:mitochondrial respiratory chain complex I assembly"/>
    <property type="evidence" value="ECO:0007669"/>
    <property type="project" value="TreeGrafter"/>
</dbReference>
<sequence>MAWRRDRERQEQPDARRARCATAAGYWLRDGGGGCRSGRVSDLQGRRPHELGAEGVDLAYCAVEMMHAGASCYDFDRFRVIFRPSPRQSDCMIIVGTLTNKMGPALGKSVPSSSPRLLRFGVPVLRAGNLVFPCF</sequence>
<reference evidence="1 2" key="1">
    <citation type="journal article" date="2005" name="PLoS Biol.">
        <title>The genomes of Oryza sativa: a history of duplications.</title>
        <authorList>
            <person name="Yu J."/>
            <person name="Wang J."/>
            <person name="Lin W."/>
            <person name="Li S."/>
            <person name="Li H."/>
            <person name="Zhou J."/>
            <person name="Ni P."/>
            <person name="Dong W."/>
            <person name="Hu S."/>
            <person name="Zeng C."/>
            <person name="Zhang J."/>
            <person name="Zhang Y."/>
            <person name="Li R."/>
            <person name="Xu Z."/>
            <person name="Li S."/>
            <person name="Li X."/>
            <person name="Zheng H."/>
            <person name="Cong L."/>
            <person name="Lin L."/>
            <person name="Yin J."/>
            <person name="Geng J."/>
            <person name="Li G."/>
            <person name="Shi J."/>
            <person name="Liu J."/>
            <person name="Lv H."/>
            <person name="Li J."/>
            <person name="Wang J."/>
            <person name="Deng Y."/>
            <person name="Ran L."/>
            <person name="Shi X."/>
            <person name="Wang X."/>
            <person name="Wu Q."/>
            <person name="Li C."/>
            <person name="Ren X."/>
            <person name="Wang J."/>
            <person name="Wang X."/>
            <person name="Li D."/>
            <person name="Liu D."/>
            <person name="Zhang X."/>
            <person name="Ji Z."/>
            <person name="Zhao W."/>
            <person name="Sun Y."/>
            <person name="Zhang Z."/>
            <person name="Bao J."/>
            <person name="Han Y."/>
            <person name="Dong L."/>
            <person name="Ji J."/>
            <person name="Chen P."/>
            <person name="Wu S."/>
            <person name="Liu J."/>
            <person name="Xiao Y."/>
            <person name="Bu D."/>
            <person name="Tan J."/>
            <person name="Yang L."/>
            <person name="Ye C."/>
            <person name="Zhang J."/>
            <person name="Xu J."/>
            <person name="Zhou Y."/>
            <person name="Yu Y."/>
            <person name="Zhang B."/>
            <person name="Zhuang S."/>
            <person name="Wei H."/>
            <person name="Liu B."/>
            <person name="Lei M."/>
            <person name="Yu H."/>
            <person name="Li Y."/>
            <person name="Xu H."/>
            <person name="Wei S."/>
            <person name="He X."/>
            <person name="Fang L."/>
            <person name="Zhang Z."/>
            <person name="Zhang Y."/>
            <person name="Huang X."/>
            <person name="Su Z."/>
            <person name="Tong W."/>
            <person name="Li J."/>
            <person name="Tong Z."/>
            <person name="Li S."/>
            <person name="Ye J."/>
            <person name="Wang L."/>
            <person name="Fang L."/>
            <person name="Lei T."/>
            <person name="Chen C."/>
            <person name="Chen H."/>
            <person name="Xu Z."/>
            <person name="Li H."/>
            <person name="Huang H."/>
            <person name="Zhang F."/>
            <person name="Xu H."/>
            <person name="Li N."/>
            <person name="Zhao C."/>
            <person name="Li S."/>
            <person name="Dong L."/>
            <person name="Huang Y."/>
            <person name="Li L."/>
            <person name="Xi Y."/>
            <person name="Qi Q."/>
            <person name="Li W."/>
            <person name="Zhang B."/>
            <person name="Hu W."/>
            <person name="Zhang Y."/>
            <person name="Tian X."/>
            <person name="Jiao Y."/>
            <person name="Liang X."/>
            <person name="Jin J."/>
            <person name="Gao L."/>
            <person name="Zheng W."/>
            <person name="Hao B."/>
            <person name="Liu S."/>
            <person name="Wang W."/>
            <person name="Yuan L."/>
            <person name="Cao M."/>
            <person name="McDermott J."/>
            <person name="Samudrala R."/>
            <person name="Wang J."/>
            <person name="Wong G.K."/>
            <person name="Yang H."/>
        </authorList>
    </citation>
    <scope>NUCLEOTIDE SEQUENCE [LARGE SCALE GENOMIC DNA]</scope>
    <source>
        <strain evidence="2">cv. 93-11</strain>
    </source>
</reference>
<protein>
    <submittedName>
        <fullName evidence="1">Uncharacterized protein</fullName>
    </submittedName>
</protein>
<evidence type="ECO:0000313" key="1">
    <source>
        <dbReference type="EMBL" id="EAZ02572.1"/>
    </source>
</evidence>
<dbReference type="Proteomes" id="UP000007015">
    <property type="component" value="Chromosome 7"/>
</dbReference>
<proteinExistence type="predicted"/>
<dbReference type="HOGENOM" id="CLU_1889217_0_0_1"/>
<evidence type="ECO:0000313" key="2">
    <source>
        <dbReference type="Proteomes" id="UP000007015"/>
    </source>
</evidence>
<dbReference type="STRING" id="39946.A2YHL1"/>
<dbReference type="GO" id="GO:0045271">
    <property type="term" value="C:respiratory chain complex I"/>
    <property type="evidence" value="ECO:0007669"/>
    <property type="project" value="TreeGrafter"/>
</dbReference>
<organism evidence="1 2">
    <name type="scientific">Oryza sativa subsp. indica</name>
    <name type="common">Rice</name>
    <dbReference type="NCBI Taxonomy" id="39946"/>
    <lineage>
        <taxon>Eukaryota</taxon>
        <taxon>Viridiplantae</taxon>
        <taxon>Streptophyta</taxon>
        <taxon>Embryophyta</taxon>
        <taxon>Tracheophyta</taxon>
        <taxon>Spermatophyta</taxon>
        <taxon>Magnoliopsida</taxon>
        <taxon>Liliopsida</taxon>
        <taxon>Poales</taxon>
        <taxon>Poaceae</taxon>
        <taxon>BOP clade</taxon>
        <taxon>Oryzoideae</taxon>
        <taxon>Oryzeae</taxon>
        <taxon>Oryzinae</taxon>
        <taxon>Oryza</taxon>
        <taxon>Oryza sativa</taxon>
    </lineage>
</organism>
<dbReference type="PANTHER" id="PTHR11995">
    <property type="entry name" value="NADH DEHYDROGENASE"/>
    <property type="match status" value="1"/>
</dbReference>
<dbReference type="SUPFAM" id="SSF56770">
    <property type="entry name" value="HydA/Nqo6-like"/>
    <property type="match status" value="1"/>
</dbReference>
<dbReference type="Gene3D" id="3.40.50.12280">
    <property type="match status" value="1"/>
</dbReference>
<dbReference type="GO" id="GO:0015990">
    <property type="term" value="P:electron transport coupled proton transport"/>
    <property type="evidence" value="ECO:0007669"/>
    <property type="project" value="TreeGrafter"/>
</dbReference>
<name>A2YHL1_ORYSI</name>
<dbReference type="GO" id="GO:0009060">
    <property type="term" value="P:aerobic respiration"/>
    <property type="evidence" value="ECO:0007669"/>
    <property type="project" value="TreeGrafter"/>
</dbReference>
<dbReference type="AlphaFoldDB" id="A2YHL1"/>